<evidence type="ECO:0000256" key="1">
    <source>
        <dbReference type="SAM" id="Coils"/>
    </source>
</evidence>
<dbReference type="Pfam" id="PF03732">
    <property type="entry name" value="Retrotrans_gag"/>
    <property type="match status" value="1"/>
</dbReference>
<dbReference type="PANTHER" id="PTHR33067:SF15">
    <property type="entry name" value="RNA-DIRECTED DNA POLYMERASE"/>
    <property type="match status" value="1"/>
</dbReference>
<feature type="coiled-coil region" evidence="1">
    <location>
        <begin position="400"/>
        <end position="427"/>
    </location>
</feature>
<dbReference type="CDD" id="cd00303">
    <property type="entry name" value="retropepsin_like"/>
    <property type="match status" value="1"/>
</dbReference>
<organism evidence="4 5">
    <name type="scientific">Handroanthus impetiginosus</name>
    <dbReference type="NCBI Taxonomy" id="429701"/>
    <lineage>
        <taxon>Eukaryota</taxon>
        <taxon>Viridiplantae</taxon>
        <taxon>Streptophyta</taxon>
        <taxon>Embryophyta</taxon>
        <taxon>Tracheophyta</taxon>
        <taxon>Spermatophyta</taxon>
        <taxon>Magnoliopsida</taxon>
        <taxon>eudicotyledons</taxon>
        <taxon>Gunneridae</taxon>
        <taxon>Pentapetalae</taxon>
        <taxon>asterids</taxon>
        <taxon>lamiids</taxon>
        <taxon>Lamiales</taxon>
        <taxon>Bignoniaceae</taxon>
        <taxon>Crescentiina</taxon>
        <taxon>Tabebuia alliance</taxon>
        <taxon>Handroanthus</taxon>
    </lineage>
</organism>
<proteinExistence type="predicted"/>
<keyword evidence="5" id="KW-1185">Reference proteome</keyword>
<dbReference type="Proteomes" id="UP000231279">
    <property type="component" value="Unassembled WGS sequence"/>
</dbReference>
<gene>
    <name evidence="4" type="ORF">CDL12_23824</name>
</gene>
<dbReference type="OrthoDB" id="1305902at2759"/>
<dbReference type="AlphaFoldDB" id="A0A2G9GEL6"/>
<sequence length="734" mass="82265">MPRSSRTGELQFDPEIEKTARRLRKETKTQNKQEQSSSSDSEPDFDPTESSDSEQEGVMANERTLRELAAPDLTQQPLCIEYPQLDVPFELKSGLIHLLPTFRGLENEDAHKHLKELHVVCSSMKPQGVTDEQIKLRAFPFSLADKAKDWLFYLPPGSVRTWTDMVRLFLDKFFPASRATNIRKEICGVKQRDTETLHDCPQHGISEQLLIQYFYEGLLPMERRMMDAASGGAVVNKTPSEARNLISTMAANSQQFGFGNDSFRRVNEVSNSSLEHQISNLTSLVQQLVAGKVQQVKACGICANIGHPTDMCPTLQEDSYEHANAVGGFPGPPQRKYDPYSNTYNPGWRDHPNLSYGARPPNFQNFQSRPSAPPPHSSSESGMPLEEIVKSLAINTQQFQQETRESIQNLERQVNQLATSVNRLESQGKLPSQTVVNPKQNISAIILRNGKELKEPIKAALRNPLEKEAEKEVTVPSSQPQKPDGEKPSSIVVHPPFLERFAKSKKEEEDKEILETFRKVAVNIPLLDAIKRIPRYAKFLKELCTNKKKLKGNERISVGENVSAVLQRKLPPKCKDPGMFSIPCKIGSIRIEKAMCDLGASINVMPLSIYSSLNMGPLKETGVVIQLADRSVVYLEGVLEDVLVQVNGLVFPADFFVLNMTEDNSPHSTQILLGRPFLRTSRTKIDVHEGTLTMEFDGEIVKFDIYDTTKNPSNVSCIFAVDVTNTFTQETDNV</sequence>
<keyword evidence="1" id="KW-0175">Coiled coil</keyword>
<evidence type="ECO:0000259" key="3">
    <source>
        <dbReference type="Pfam" id="PF03732"/>
    </source>
</evidence>
<name>A0A2G9GEL6_9LAMI</name>
<evidence type="ECO:0000313" key="4">
    <source>
        <dbReference type="EMBL" id="PIN03645.1"/>
    </source>
</evidence>
<feature type="region of interest" description="Disordered" evidence="2">
    <location>
        <begin position="1"/>
        <end position="58"/>
    </location>
</feature>
<feature type="region of interest" description="Disordered" evidence="2">
    <location>
        <begin position="464"/>
        <end position="493"/>
    </location>
</feature>
<dbReference type="InterPro" id="IPR021109">
    <property type="entry name" value="Peptidase_aspartic_dom_sf"/>
</dbReference>
<reference evidence="5" key="1">
    <citation type="journal article" date="2018" name="Gigascience">
        <title>Genome assembly of the Pink Ipe (Handroanthus impetiginosus, Bignoniaceae), a highly valued, ecologically keystone Neotropical timber forest tree.</title>
        <authorList>
            <person name="Silva-Junior O.B."/>
            <person name="Grattapaglia D."/>
            <person name="Novaes E."/>
            <person name="Collevatti R.G."/>
        </authorList>
    </citation>
    <scope>NUCLEOTIDE SEQUENCE [LARGE SCALE GENOMIC DNA]</scope>
    <source>
        <strain evidence="5">cv. UFG-1</strain>
    </source>
</reference>
<protein>
    <recommendedName>
        <fullName evidence="3">Retrotransposon gag domain-containing protein</fullName>
    </recommendedName>
</protein>
<dbReference type="InterPro" id="IPR005162">
    <property type="entry name" value="Retrotrans_gag_dom"/>
</dbReference>
<evidence type="ECO:0000256" key="2">
    <source>
        <dbReference type="SAM" id="MobiDB-lite"/>
    </source>
</evidence>
<dbReference type="EMBL" id="NKXS01005451">
    <property type="protein sequence ID" value="PIN03645.1"/>
    <property type="molecule type" value="Genomic_DNA"/>
</dbReference>
<evidence type="ECO:0000313" key="5">
    <source>
        <dbReference type="Proteomes" id="UP000231279"/>
    </source>
</evidence>
<feature type="compositionally biased region" description="Acidic residues" evidence="2">
    <location>
        <begin position="41"/>
        <end position="55"/>
    </location>
</feature>
<dbReference type="PANTHER" id="PTHR33067">
    <property type="entry name" value="RNA-DIRECTED DNA POLYMERASE-RELATED"/>
    <property type="match status" value="1"/>
</dbReference>
<feature type="compositionally biased region" description="Basic and acidic residues" evidence="2">
    <location>
        <begin position="15"/>
        <end position="31"/>
    </location>
</feature>
<feature type="compositionally biased region" description="Basic and acidic residues" evidence="2">
    <location>
        <begin position="464"/>
        <end position="473"/>
    </location>
</feature>
<comment type="caution">
    <text evidence="4">The sequence shown here is derived from an EMBL/GenBank/DDBJ whole genome shotgun (WGS) entry which is preliminary data.</text>
</comment>
<dbReference type="STRING" id="429701.A0A2G9GEL6"/>
<dbReference type="Gene3D" id="2.40.70.10">
    <property type="entry name" value="Acid Proteases"/>
    <property type="match status" value="1"/>
</dbReference>
<feature type="region of interest" description="Disordered" evidence="2">
    <location>
        <begin position="348"/>
        <end position="382"/>
    </location>
</feature>
<accession>A0A2G9GEL6</accession>
<feature type="domain" description="Retrotransposon gag" evidence="3">
    <location>
        <begin position="138"/>
        <end position="218"/>
    </location>
</feature>